<evidence type="ECO:0000313" key="4">
    <source>
        <dbReference type="WBParaSite" id="TCNE_0001472801-mRNA-1"/>
    </source>
</evidence>
<dbReference type="WBParaSite" id="TCNE_0001472801-mRNA-1">
    <property type="protein sequence ID" value="TCNE_0001472801-mRNA-1"/>
    <property type="gene ID" value="TCNE_0001472801"/>
</dbReference>
<keyword evidence="1" id="KW-1133">Transmembrane helix</keyword>
<dbReference type="AlphaFoldDB" id="A0A183V1V8"/>
<gene>
    <name evidence="2" type="ORF">TCNE_LOCUS14728</name>
</gene>
<organism evidence="3 4">
    <name type="scientific">Toxocara canis</name>
    <name type="common">Canine roundworm</name>
    <dbReference type="NCBI Taxonomy" id="6265"/>
    <lineage>
        <taxon>Eukaryota</taxon>
        <taxon>Metazoa</taxon>
        <taxon>Ecdysozoa</taxon>
        <taxon>Nematoda</taxon>
        <taxon>Chromadorea</taxon>
        <taxon>Rhabditida</taxon>
        <taxon>Spirurina</taxon>
        <taxon>Ascaridomorpha</taxon>
        <taxon>Ascaridoidea</taxon>
        <taxon>Toxocaridae</taxon>
        <taxon>Toxocara</taxon>
    </lineage>
</organism>
<keyword evidence="1" id="KW-0812">Transmembrane</keyword>
<sequence>MPSVVMIGIRLNLFKMNDVGTAITYSGPGLVSITFHCIFFSVRFIIYILYVNENAYIPCEILLC</sequence>
<dbReference type="EMBL" id="UYWY01022415">
    <property type="protein sequence ID" value="VDM46049.1"/>
    <property type="molecule type" value="Genomic_DNA"/>
</dbReference>
<keyword evidence="1" id="KW-0472">Membrane</keyword>
<reference evidence="4" key="1">
    <citation type="submission" date="2016-06" db="UniProtKB">
        <authorList>
            <consortium name="WormBaseParasite"/>
        </authorList>
    </citation>
    <scope>IDENTIFICATION</scope>
</reference>
<evidence type="ECO:0000313" key="3">
    <source>
        <dbReference type="Proteomes" id="UP000050794"/>
    </source>
</evidence>
<reference evidence="2 3" key="2">
    <citation type="submission" date="2018-11" db="EMBL/GenBank/DDBJ databases">
        <authorList>
            <consortium name="Pathogen Informatics"/>
        </authorList>
    </citation>
    <scope>NUCLEOTIDE SEQUENCE [LARGE SCALE GENOMIC DNA]</scope>
</reference>
<dbReference type="Proteomes" id="UP000050794">
    <property type="component" value="Unassembled WGS sequence"/>
</dbReference>
<proteinExistence type="predicted"/>
<accession>A0A183V1V8</accession>
<evidence type="ECO:0000256" key="1">
    <source>
        <dbReference type="SAM" id="Phobius"/>
    </source>
</evidence>
<evidence type="ECO:0000313" key="2">
    <source>
        <dbReference type="EMBL" id="VDM46049.1"/>
    </source>
</evidence>
<feature type="transmembrane region" description="Helical" evidence="1">
    <location>
        <begin position="30"/>
        <end position="50"/>
    </location>
</feature>
<name>A0A183V1V8_TOXCA</name>
<protein>
    <submittedName>
        <fullName evidence="4">Ovule protein</fullName>
    </submittedName>
</protein>
<keyword evidence="3" id="KW-1185">Reference proteome</keyword>